<dbReference type="PROSITE" id="PS51128">
    <property type="entry name" value="ZF_DKSA_2"/>
    <property type="match status" value="1"/>
</dbReference>
<proteinExistence type="predicted"/>
<keyword evidence="1" id="KW-0479">Metal-binding</keyword>
<dbReference type="InterPro" id="IPR000962">
    <property type="entry name" value="Znf_DskA_TraR"/>
</dbReference>
<keyword evidence="2" id="KW-0863">Zinc-finger</keyword>
<dbReference type="SUPFAM" id="SSF57716">
    <property type="entry name" value="Glucocorticoid receptor-like (DNA-binding domain)"/>
    <property type="match status" value="1"/>
</dbReference>
<feature type="domain" description="Zinc finger DksA/TraR C4-type" evidence="6">
    <location>
        <begin position="279"/>
        <end position="313"/>
    </location>
</feature>
<dbReference type="PANTHER" id="PTHR33823">
    <property type="entry name" value="RNA POLYMERASE-BINDING TRANSCRIPTION FACTOR DKSA-RELATED"/>
    <property type="match status" value="1"/>
</dbReference>
<organism evidence="7 8">
    <name type="scientific">Candidatus Moanibacter tarae</name>
    <dbReference type="NCBI Taxonomy" id="2200854"/>
    <lineage>
        <taxon>Bacteria</taxon>
        <taxon>Pseudomonadati</taxon>
        <taxon>Verrucomicrobiota</taxon>
        <taxon>Opitutia</taxon>
        <taxon>Puniceicoccales</taxon>
        <taxon>Puniceicoccales incertae sedis</taxon>
        <taxon>Candidatus Moanibacter</taxon>
    </lineage>
</organism>
<dbReference type="Pfam" id="PF01258">
    <property type="entry name" value="zf-dskA_traR"/>
    <property type="match status" value="1"/>
</dbReference>
<name>A0A2Z4ACA0_9BACT</name>
<feature type="region of interest" description="Disordered" evidence="5">
    <location>
        <begin position="218"/>
        <end position="245"/>
    </location>
</feature>
<evidence type="ECO:0000259" key="6">
    <source>
        <dbReference type="Pfam" id="PF01258"/>
    </source>
</evidence>
<dbReference type="Proteomes" id="UP000247465">
    <property type="component" value="Chromosome"/>
</dbReference>
<evidence type="ECO:0000256" key="3">
    <source>
        <dbReference type="ARBA" id="ARBA00022833"/>
    </source>
</evidence>
<feature type="compositionally biased region" description="Polar residues" evidence="5">
    <location>
        <begin position="234"/>
        <end position="244"/>
    </location>
</feature>
<protein>
    <submittedName>
        <fullName evidence="7">General stress protein 16O</fullName>
    </submittedName>
</protein>
<keyword evidence="3" id="KW-0862">Zinc</keyword>
<evidence type="ECO:0000313" key="7">
    <source>
        <dbReference type="EMBL" id="AWT59713.1"/>
    </source>
</evidence>
<dbReference type="EMBL" id="CP029803">
    <property type="protein sequence ID" value="AWT59713.1"/>
    <property type="molecule type" value="Genomic_DNA"/>
</dbReference>
<feature type="compositionally biased region" description="Basic and acidic residues" evidence="5">
    <location>
        <begin position="20"/>
        <end position="29"/>
    </location>
</feature>
<sequence>MNSKKTKTSNGNTPNSPSEKTLKKKESTKTKSTKSIAKKKKSSPTRKSALKSTVKRKRKTPYSRKKKDSPVRKTSDKYPIPTETNNLESEAQPKDGPPSEFEVNSKTGSPIVFSFEDVQEVIRSQSHQPEKESKKKLPRKTQKNLKPKKSSKPKGEKTAEPPREHRQLGAASLADILGYNPITKNQKPIPQPTSIPRKHQSYYRKLIKLRDHLKQGLRGYQDPLKGSGKDDSNDGSPYNQNVSYGETDDFERDFTLNLVSNEQDVLIEIEAAIDRIFDGSYGICEVTGKAINRERLAAIPFTRFSVEGQMEYEASNKKTLNRQTILLDSNTDSGDRSTFEEEE</sequence>
<evidence type="ECO:0000313" key="8">
    <source>
        <dbReference type="Proteomes" id="UP000247465"/>
    </source>
</evidence>
<evidence type="ECO:0000256" key="4">
    <source>
        <dbReference type="PROSITE-ProRule" id="PRU00510"/>
    </source>
</evidence>
<accession>A0A2Z4ACA0</accession>
<dbReference type="AlphaFoldDB" id="A0A2Z4ACA0"/>
<dbReference type="Gene3D" id="1.20.120.910">
    <property type="entry name" value="DksA, coiled-coil domain"/>
    <property type="match status" value="1"/>
</dbReference>
<evidence type="ECO:0000256" key="1">
    <source>
        <dbReference type="ARBA" id="ARBA00022723"/>
    </source>
</evidence>
<feature type="compositionally biased region" description="Basic and acidic residues" evidence="5">
    <location>
        <begin position="153"/>
        <end position="167"/>
    </location>
</feature>
<dbReference type="KEGG" id="mtar:DF168_00907"/>
<feature type="region of interest" description="Disordered" evidence="5">
    <location>
        <begin position="1"/>
        <end position="167"/>
    </location>
</feature>
<gene>
    <name evidence="7" type="primary">yocK</name>
    <name evidence="7" type="ORF">DF168_00907</name>
</gene>
<evidence type="ECO:0000256" key="2">
    <source>
        <dbReference type="ARBA" id="ARBA00022771"/>
    </source>
</evidence>
<evidence type="ECO:0000256" key="5">
    <source>
        <dbReference type="SAM" id="MobiDB-lite"/>
    </source>
</evidence>
<dbReference type="GO" id="GO:0008270">
    <property type="term" value="F:zinc ion binding"/>
    <property type="evidence" value="ECO:0007669"/>
    <property type="project" value="UniProtKB-KW"/>
</dbReference>
<feature type="zinc finger region" description="dksA C4-type" evidence="4">
    <location>
        <begin position="284"/>
        <end position="308"/>
    </location>
</feature>
<feature type="compositionally biased region" description="Basic residues" evidence="5">
    <location>
        <begin position="53"/>
        <end position="67"/>
    </location>
</feature>
<reference evidence="7 8" key="1">
    <citation type="submission" date="2018-06" db="EMBL/GenBank/DDBJ databases">
        <title>Draft Genome Sequence of a Novel Marine Bacterium Related to the Verrucomicrobia.</title>
        <authorList>
            <person name="Vosseberg J."/>
            <person name="Martijn J."/>
            <person name="Ettema T.J.G."/>
        </authorList>
    </citation>
    <scope>NUCLEOTIDE SEQUENCE [LARGE SCALE GENOMIC DNA]</scope>
    <source>
        <strain evidence="7">TARA_B100001123</strain>
    </source>
</reference>
<dbReference type="PANTHER" id="PTHR33823:SF4">
    <property type="entry name" value="GENERAL STRESS PROTEIN 16O"/>
    <property type="match status" value="1"/>
</dbReference>
<feature type="compositionally biased region" description="Basic residues" evidence="5">
    <location>
        <begin position="136"/>
        <end position="152"/>
    </location>
</feature>